<evidence type="ECO:0000256" key="4">
    <source>
        <dbReference type="ARBA" id="ARBA00022833"/>
    </source>
</evidence>
<dbReference type="EMBL" id="JAGDYM010000007">
    <property type="protein sequence ID" value="MBO1901695.1"/>
    <property type="molecule type" value="Genomic_DNA"/>
</dbReference>
<dbReference type="SUPFAM" id="SSF50129">
    <property type="entry name" value="GroES-like"/>
    <property type="match status" value="2"/>
</dbReference>
<keyword evidence="5" id="KW-0560">Oxidoreductase</keyword>
<comment type="cofactor">
    <cofactor evidence="1 7">
        <name>Zn(2+)</name>
        <dbReference type="ChEBI" id="CHEBI:29105"/>
    </cofactor>
</comment>
<comment type="caution">
    <text evidence="9">The sequence shown here is derived from an EMBL/GenBank/DDBJ whole genome shotgun (WGS) entry which is preliminary data.</text>
</comment>
<dbReference type="PROSITE" id="PS00059">
    <property type="entry name" value="ADH_ZINC"/>
    <property type="match status" value="1"/>
</dbReference>
<dbReference type="GO" id="GO:0008270">
    <property type="term" value="F:zinc ion binding"/>
    <property type="evidence" value="ECO:0007669"/>
    <property type="project" value="InterPro"/>
</dbReference>
<dbReference type="PANTHER" id="PTHR43880">
    <property type="entry name" value="ALCOHOL DEHYDROGENASE"/>
    <property type="match status" value="1"/>
</dbReference>
<proteinExistence type="inferred from homology"/>
<dbReference type="InterPro" id="IPR036291">
    <property type="entry name" value="NAD(P)-bd_dom_sf"/>
</dbReference>
<evidence type="ECO:0000313" key="10">
    <source>
        <dbReference type="Proteomes" id="UP000664382"/>
    </source>
</evidence>
<evidence type="ECO:0000256" key="6">
    <source>
        <dbReference type="ARBA" id="ARBA00023027"/>
    </source>
</evidence>
<dbReference type="FunFam" id="3.40.50.720:FF:000003">
    <property type="entry name" value="S-(hydroxymethyl)glutathione dehydrogenase"/>
    <property type="match status" value="1"/>
</dbReference>
<dbReference type="SUPFAM" id="SSF51735">
    <property type="entry name" value="NAD(P)-binding Rossmann-fold domains"/>
    <property type="match status" value="1"/>
</dbReference>
<evidence type="ECO:0000256" key="1">
    <source>
        <dbReference type="ARBA" id="ARBA00001947"/>
    </source>
</evidence>
<dbReference type="RefSeq" id="WP_208097561.1">
    <property type="nucleotide sequence ID" value="NZ_JAGDYM010000007.1"/>
</dbReference>
<dbReference type="GO" id="GO:0051903">
    <property type="term" value="F:S-(hydroxymethyl)glutathione dehydrogenase [NAD(P)+] activity"/>
    <property type="evidence" value="ECO:0007669"/>
    <property type="project" value="TreeGrafter"/>
</dbReference>
<dbReference type="GO" id="GO:0005829">
    <property type="term" value="C:cytosol"/>
    <property type="evidence" value="ECO:0007669"/>
    <property type="project" value="TreeGrafter"/>
</dbReference>
<evidence type="ECO:0000313" key="9">
    <source>
        <dbReference type="EMBL" id="MBO1901695.1"/>
    </source>
</evidence>
<keyword evidence="10" id="KW-1185">Reference proteome</keyword>
<comment type="similarity">
    <text evidence="2 7">Belongs to the zinc-containing alcohol dehydrogenase family.</text>
</comment>
<keyword evidence="4 7" id="KW-0862">Zinc</keyword>
<dbReference type="CDD" id="cd08279">
    <property type="entry name" value="Zn_ADH_class_III"/>
    <property type="match status" value="1"/>
</dbReference>
<reference evidence="9" key="1">
    <citation type="submission" date="2021-03" db="EMBL/GenBank/DDBJ databases">
        <title>Leucobacter chromiisoli sp. nov., isolated from chromium-containing soil of chemical plant.</title>
        <authorList>
            <person name="Xu Z."/>
        </authorList>
    </citation>
    <scope>NUCLEOTIDE SEQUENCE</scope>
    <source>
        <strain evidence="9">S27</strain>
    </source>
</reference>
<evidence type="ECO:0000256" key="3">
    <source>
        <dbReference type="ARBA" id="ARBA00022723"/>
    </source>
</evidence>
<organism evidence="9 10">
    <name type="scientific">Leucobacter weissii</name>
    <dbReference type="NCBI Taxonomy" id="1983706"/>
    <lineage>
        <taxon>Bacteria</taxon>
        <taxon>Bacillati</taxon>
        <taxon>Actinomycetota</taxon>
        <taxon>Actinomycetes</taxon>
        <taxon>Micrococcales</taxon>
        <taxon>Microbacteriaceae</taxon>
        <taxon>Leucobacter</taxon>
    </lineage>
</organism>
<name>A0A939MKN4_9MICO</name>
<dbReference type="InterPro" id="IPR011032">
    <property type="entry name" value="GroES-like_sf"/>
</dbReference>
<dbReference type="InterPro" id="IPR002328">
    <property type="entry name" value="ADH_Zn_CS"/>
</dbReference>
<keyword evidence="6" id="KW-0520">NAD</keyword>
<dbReference type="AlphaFoldDB" id="A0A939MKN4"/>
<evidence type="ECO:0000256" key="2">
    <source>
        <dbReference type="ARBA" id="ARBA00008072"/>
    </source>
</evidence>
<dbReference type="InterPro" id="IPR013149">
    <property type="entry name" value="ADH-like_C"/>
</dbReference>
<dbReference type="PANTHER" id="PTHR43880:SF12">
    <property type="entry name" value="ALCOHOL DEHYDROGENASE CLASS-3"/>
    <property type="match status" value="1"/>
</dbReference>
<dbReference type="Proteomes" id="UP000664382">
    <property type="component" value="Unassembled WGS sequence"/>
</dbReference>
<sequence>MKAVVFRNPQTRVAIADVALAAPKAGEVRVKIAAAGVCHSDLHVKRGEWDAPAPMIMGHEGSGVVVELGEGVTSLAVGDHVVLSWVPPCGECRYCLQGHEARCQKVATVVAPRGVLFDGTSRLSLPSGGGSIENGDPGSAAEPLHHYLGVSSFAEEVVVPASGAIKVRDDAPLDVIAVVGCAVATGVGAVMNTAAVEPGSTVAVIGCGGVGLNVVQGAKLAGAERIVAIDIVPEKTRMALQFGATERIDASQGDGSGKDAVEQLFDLLPDGVDYAFDAIGRTSTTEQAIRMLGLGGAAVIVGLPPTGARASFEPLVLAEADQRILGSNYGSVRPSIDIPALVDRYMDGQLKLDSLISGRRPLDEAAEALDALEAGGVLRTLLIP</sequence>
<dbReference type="InterPro" id="IPR020843">
    <property type="entry name" value="ER"/>
</dbReference>
<dbReference type="Pfam" id="PF00107">
    <property type="entry name" value="ADH_zinc_N"/>
    <property type="match status" value="1"/>
</dbReference>
<keyword evidence="3 7" id="KW-0479">Metal-binding</keyword>
<protein>
    <submittedName>
        <fullName evidence="9">Zn-dependent alcohol dehydrogenase</fullName>
    </submittedName>
</protein>
<dbReference type="Gene3D" id="3.90.180.10">
    <property type="entry name" value="Medium-chain alcohol dehydrogenases, catalytic domain"/>
    <property type="match status" value="1"/>
</dbReference>
<gene>
    <name evidence="9" type="ORF">J4H92_06975</name>
</gene>
<evidence type="ECO:0000256" key="7">
    <source>
        <dbReference type="RuleBase" id="RU361277"/>
    </source>
</evidence>
<dbReference type="GO" id="GO:0046294">
    <property type="term" value="P:formaldehyde catabolic process"/>
    <property type="evidence" value="ECO:0007669"/>
    <property type="project" value="TreeGrafter"/>
</dbReference>
<dbReference type="Pfam" id="PF08240">
    <property type="entry name" value="ADH_N"/>
    <property type="match status" value="1"/>
</dbReference>
<feature type="domain" description="Enoyl reductase (ER)" evidence="8">
    <location>
        <begin position="10"/>
        <end position="383"/>
    </location>
</feature>
<evidence type="ECO:0000259" key="8">
    <source>
        <dbReference type="SMART" id="SM00829"/>
    </source>
</evidence>
<dbReference type="InterPro" id="IPR013154">
    <property type="entry name" value="ADH-like_N"/>
</dbReference>
<dbReference type="SMART" id="SM00829">
    <property type="entry name" value="PKS_ER"/>
    <property type="match status" value="1"/>
</dbReference>
<evidence type="ECO:0000256" key="5">
    <source>
        <dbReference type="ARBA" id="ARBA00023002"/>
    </source>
</evidence>
<dbReference type="Gene3D" id="3.40.50.720">
    <property type="entry name" value="NAD(P)-binding Rossmann-like Domain"/>
    <property type="match status" value="1"/>
</dbReference>
<accession>A0A939MKN4</accession>